<comment type="similarity">
    <text evidence="1">Belongs to the ROK (NagC/XylR) family.</text>
</comment>
<sequence length="403" mass="41508">MNRYGGGMPEAPGSLTSLRSRNRLLVVETVQRRGRISRVGIARATGLSRTTVSSLVADLLAEGVLTETADGAEHRASPGGGRPATPLTLNPEGGGVLGVHLRHAGIRVLFADLSGGVLGERYQELDVDHRPDDALAYVADTALDLVAAVGHDAGRVFGMGIAVSAPMQSQSRTLRTSSVLAGWTGVDIAARLRERVGLPVHVGNDANLGALAEWTFGAGQGADDLIYVMLSDGVGAGLILGGELYEGATGSAGELGHIPVLDGGYVCRCGNRGCLETVVGLRALTSAFTHTRGPDTTIADVVALLAADDPGARRVTTDAGRMVGRALVGICAMLEPRRVVIGGEVAAVGRPLLEGVRDMLTRQLPPPIGQEVTVTAGRLGDRAEALGAIALATQSTSAHLLAR</sequence>
<reference evidence="3" key="1">
    <citation type="journal article" date="2019" name="Int. J. Syst. Evol. Microbiol.">
        <title>The Global Catalogue of Microorganisms (GCM) 10K type strain sequencing project: providing services to taxonomists for standard genome sequencing and annotation.</title>
        <authorList>
            <consortium name="The Broad Institute Genomics Platform"/>
            <consortium name="The Broad Institute Genome Sequencing Center for Infectious Disease"/>
            <person name="Wu L."/>
            <person name="Ma J."/>
        </authorList>
    </citation>
    <scope>NUCLEOTIDE SEQUENCE [LARGE SCALE GENOMIC DNA]</scope>
    <source>
        <strain evidence="3">JCM 17938</strain>
    </source>
</reference>
<dbReference type="Pfam" id="PF13412">
    <property type="entry name" value="HTH_24"/>
    <property type="match status" value="1"/>
</dbReference>
<dbReference type="Proteomes" id="UP001500212">
    <property type="component" value="Unassembled WGS sequence"/>
</dbReference>
<dbReference type="EMBL" id="BAABHJ010000012">
    <property type="protein sequence ID" value="GAA4610602.1"/>
    <property type="molecule type" value="Genomic_DNA"/>
</dbReference>
<evidence type="ECO:0000256" key="1">
    <source>
        <dbReference type="ARBA" id="ARBA00006479"/>
    </source>
</evidence>
<accession>A0ABP8TPQ9</accession>
<evidence type="ECO:0000313" key="2">
    <source>
        <dbReference type="EMBL" id="GAA4610602.1"/>
    </source>
</evidence>
<dbReference type="InterPro" id="IPR000600">
    <property type="entry name" value="ROK"/>
</dbReference>
<keyword evidence="3" id="KW-1185">Reference proteome</keyword>
<dbReference type="PANTHER" id="PTHR18964">
    <property type="entry name" value="ROK (REPRESSOR, ORF, KINASE) FAMILY"/>
    <property type="match status" value="1"/>
</dbReference>
<dbReference type="InterPro" id="IPR049874">
    <property type="entry name" value="ROK_cs"/>
</dbReference>
<dbReference type="PROSITE" id="PS01125">
    <property type="entry name" value="ROK"/>
    <property type="match status" value="1"/>
</dbReference>
<dbReference type="InterPro" id="IPR036388">
    <property type="entry name" value="WH-like_DNA-bd_sf"/>
</dbReference>
<dbReference type="SUPFAM" id="SSF53067">
    <property type="entry name" value="Actin-like ATPase domain"/>
    <property type="match status" value="1"/>
</dbReference>
<dbReference type="SUPFAM" id="SSF46785">
    <property type="entry name" value="Winged helix' DNA-binding domain"/>
    <property type="match status" value="1"/>
</dbReference>
<dbReference type="PANTHER" id="PTHR18964:SF173">
    <property type="entry name" value="GLUCOKINASE"/>
    <property type="match status" value="1"/>
</dbReference>
<protein>
    <submittedName>
        <fullName evidence="2">ROK family transcriptional regulator</fullName>
    </submittedName>
</protein>
<dbReference type="InterPro" id="IPR036390">
    <property type="entry name" value="WH_DNA-bd_sf"/>
</dbReference>
<name>A0ABP8TPQ9_9ACTN</name>
<dbReference type="Gene3D" id="3.30.420.40">
    <property type="match status" value="2"/>
</dbReference>
<dbReference type="Gene3D" id="1.10.10.10">
    <property type="entry name" value="Winged helix-like DNA-binding domain superfamily/Winged helix DNA-binding domain"/>
    <property type="match status" value="1"/>
</dbReference>
<evidence type="ECO:0000313" key="3">
    <source>
        <dbReference type="Proteomes" id="UP001500212"/>
    </source>
</evidence>
<dbReference type="Pfam" id="PF00480">
    <property type="entry name" value="ROK"/>
    <property type="match status" value="1"/>
</dbReference>
<organism evidence="2 3">
    <name type="scientific">Actinoallomurus liliacearum</name>
    <dbReference type="NCBI Taxonomy" id="1080073"/>
    <lineage>
        <taxon>Bacteria</taxon>
        <taxon>Bacillati</taxon>
        <taxon>Actinomycetota</taxon>
        <taxon>Actinomycetes</taxon>
        <taxon>Streptosporangiales</taxon>
        <taxon>Thermomonosporaceae</taxon>
        <taxon>Actinoallomurus</taxon>
    </lineage>
</organism>
<dbReference type="InterPro" id="IPR043129">
    <property type="entry name" value="ATPase_NBD"/>
</dbReference>
<comment type="caution">
    <text evidence="2">The sequence shown here is derived from an EMBL/GenBank/DDBJ whole genome shotgun (WGS) entry which is preliminary data.</text>
</comment>
<proteinExistence type="inferred from homology"/>
<gene>
    <name evidence="2" type="ORF">GCM10023195_44050</name>
</gene>